<gene>
    <name evidence="3" type="ORF">KSP39_PZI016468</name>
</gene>
<name>A0AAP0G0M3_9ASPA</name>
<comment type="caution">
    <text evidence="3">The sequence shown here is derived from an EMBL/GenBank/DDBJ whole genome shotgun (WGS) entry which is preliminary data.</text>
</comment>
<dbReference type="AlphaFoldDB" id="A0AAP0G0M3"/>
<organism evidence="3 4">
    <name type="scientific">Platanthera zijinensis</name>
    <dbReference type="NCBI Taxonomy" id="2320716"/>
    <lineage>
        <taxon>Eukaryota</taxon>
        <taxon>Viridiplantae</taxon>
        <taxon>Streptophyta</taxon>
        <taxon>Embryophyta</taxon>
        <taxon>Tracheophyta</taxon>
        <taxon>Spermatophyta</taxon>
        <taxon>Magnoliopsida</taxon>
        <taxon>Liliopsida</taxon>
        <taxon>Asparagales</taxon>
        <taxon>Orchidaceae</taxon>
        <taxon>Orchidoideae</taxon>
        <taxon>Orchideae</taxon>
        <taxon>Orchidinae</taxon>
        <taxon>Platanthera</taxon>
    </lineage>
</organism>
<proteinExistence type="predicted"/>
<evidence type="ECO:0000256" key="2">
    <source>
        <dbReference type="SAM" id="SignalP"/>
    </source>
</evidence>
<keyword evidence="2" id="KW-0732">Signal</keyword>
<evidence type="ECO:0000313" key="4">
    <source>
        <dbReference type="Proteomes" id="UP001418222"/>
    </source>
</evidence>
<feature type="transmembrane region" description="Helical" evidence="1">
    <location>
        <begin position="115"/>
        <end position="133"/>
    </location>
</feature>
<feature type="signal peptide" evidence="2">
    <location>
        <begin position="1"/>
        <end position="22"/>
    </location>
</feature>
<keyword evidence="4" id="KW-1185">Reference proteome</keyword>
<evidence type="ECO:0000256" key="1">
    <source>
        <dbReference type="SAM" id="Phobius"/>
    </source>
</evidence>
<evidence type="ECO:0000313" key="3">
    <source>
        <dbReference type="EMBL" id="KAK8931012.1"/>
    </source>
</evidence>
<reference evidence="3 4" key="1">
    <citation type="journal article" date="2022" name="Nat. Plants">
        <title>Genomes of leafy and leafless Platanthera orchids illuminate the evolution of mycoheterotrophy.</title>
        <authorList>
            <person name="Li M.H."/>
            <person name="Liu K.W."/>
            <person name="Li Z."/>
            <person name="Lu H.C."/>
            <person name="Ye Q.L."/>
            <person name="Zhang D."/>
            <person name="Wang J.Y."/>
            <person name="Li Y.F."/>
            <person name="Zhong Z.M."/>
            <person name="Liu X."/>
            <person name="Yu X."/>
            <person name="Liu D.K."/>
            <person name="Tu X.D."/>
            <person name="Liu B."/>
            <person name="Hao Y."/>
            <person name="Liao X.Y."/>
            <person name="Jiang Y.T."/>
            <person name="Sun W.H."/>
            <person name="Chen J."/>
            <person name="Chen Y.Q."/>
            <person name="Ai Y."/>
            <person name="Zhai J.W."/>
            <person name="Wu S.S."/>
            <person name="Zhou Z."/>
            <person name="Hsiao Y.Y."/>
            <person name="Wu W.L."/>
            <person name="Chen Y.Y."/>
            <person name="Lin Y.F."/>
            <person name="Hsu J.L."/>
            <person name="Li C.Y."/>
            <person name="Wang Z.W."/>
            <person name="Zhao X."/>
            <person name="Zhong W.Y."/>
            <person name="Ma X.K."/>
            <person name="Ma L."/>
            <person name="Huang J."/>
            <person name="Chen G.Z."/>
            <person name="Huang M.Z."/>
            <person name="Huang L."/>
            <person name="Peng D.H."/>
            <person name="Luo Y.B."/>
            <person name="Zou S.Q."/>
            <person name="Chen S.P."/>
            <person name="Lan S."/>
            <person name="Tsai W.C."/>
            <person name="Van de Peer Y."/>
            <person name="Liu Z.J."/>
        </authorList>
    </citation>
    <scope>NUCLEOTIDE SEQUENCE [LARGE SCALE GENOMIC DNA]</scope>
    <source>
        <strain evidence="3">Lor287</strain>
    </source>
</reference>
<protein>
    <submittedName>
        <fullName evidence="3">Uncharacterized protein</fullName>
    </submittedName>
</protein>
<dbReference type="Proteomes" id="UP001418222">
    <property type="component" value="Unassembled WGS sequence"/>
</dbReference>
<keyword evidence="1" id="KW-0472">Membrane</keyword>
<keyword evidence="1" id="KW-0812">Transmembrane</keyword>
<accession>A0AAP0G0M3</accession>
<dbReference type="EMBL" id="JBBWWQ010000014">
    <property type="protein sequence ID" value="KAK8931012.1"/>
    <property type="molecule type" value="Genomic_DNA"/>
</dbReference>
<feature type="chain" id="PRO_5042874904" evidence="2">
    <location>
        <begin position="23"/>
        <end position="269"/>
    </location>
</feature>
<sequence length="269" mass="31198">MSRNFLLLATTTILSMVPPSHSAISFLQIFTLELNRPYCNVTDNSAVFTHDLTPLQSSAPIELPSDTLYCKASTISDDTRNMSYVRSGAAESSLDIAHVTCPAQNEVLIPHLNTFLWLIVMLIPLFGLFAFLWKNFCAEHERQEWRRWMRDTIEFRRRTYPKVRASIAIFDKIARIDKEKGPYIKQTAMRYIEESDCMLCKSNSTHKIPSICYLLNEAFDELETLQEIRKVPKLYDFATLFLMLQANRILFMNVPTDKKASWLKGQYYI</sequence>
<keyword evidence="1" id="KW-1133">Transmembrane helix</keyword>